<comment type="caution">
    <text evidence="3">The sequence shown here is derived from an EMBL/GenBank/DDBJ whole genome shotgun (WGS) entry which is preliminary data.</text>
</comment>
<keyword evidence="4" id="KW-1185">Reference proteome</keyword>
<feature type="compositionally biased region" description="Polar residues" evidence="1">
    <location>
        <begin position="195"/>
        <end position="205"/>
    </location>
</feature>
<name>A0A9K3LER0_9STRA</name>
<feature type="region of interest" description="Disordered" evidence="1">
    <location>
        <begin position="159"/>
        <end position="230"/>
    </location>
</feature>
<evidence type="ECO:0000313" key="3">
    <source>
        <dbReference type="EMBL" id="KAG7359541.1"/>
    </source>
</evidence>
<organism evidence="3 4">
    <name type="scientific">Nitzschia inconspicua</name>
    <dbReference type="NCBI Taxonomy" id="303405"/>
    <lineage>
        <taxon>Eukaryota</taxon>
        <taxon>Sar</taxon>
        <taxon>Stramenopiles</taxon>
        <taxon>Ochrophyta</taxon>
        <taxon>Bacillariophyta</taxon>
        <taxon>Bacillariophyceae</taxon>
        <taxon>Bacillariophycidae</taxon>
        <taxon>Bacillariales</taxon>
        <taxon>Bacillariaceae</taxon>
        <taxon>Nitzschia</taxon>
    </lineage>
</organism>
<feature type="compositionally biased region" description="Acidic residues" evidence="1">
    <location>
        <begin position="179"/>
        <end position="194"/>
    </location>
</feature>
<reference evidence="3" key="2">
    <citation type="submission" date="2021-04" db="EMBL/GenBank/DDBJ databases">
        <authorList>
            <person name="Podell S."/>
        </authorList>
    </citation>
    <scope>NUCLEOTIDE SEQUENCE</scope>
    <source>
        <strain evidence="3">Hildebrandi</strain>
    </source>
</reference>
<feature type="compositionally biased region" description="Basic and acidic residues" evidence="1">
    <location>
        <begin position="283"/>
        <end position="292"/>
    </location>
</feature>
<dbReference type="AlphaFoldDB" id="A0A9K3LER0"/>
<proteinExistence type="predicted"/>
<evidence type="ECO:0000313" key="2">
    <source>
        <dbReference type="EMBL" id="KAG7353370.1"/>
    </source>
</evidence>
<reference evidence="3" key="1">
    <citation type="journal article" date="2021" name="Sci. Rep.">
        <title>Diploid genomic architecture of Nitzschia inconspicua, an elite biomass production diatom.</title>
        <authorList>
            <person name="Oliver A."/>
            <person name="Podell S."/>
            <person name="Pinowska A."/>
            <person name="Traller J.C."/>
            <person name="Smith S.R."/>
            <person name="McClure R."/>
            <person name="Beliaev A."/>
            <person name="Bohutskyi P."/>
            <person name="Hill E.A."/>
            <person name="Rabines A."/>
            <person name="Zheng H."/>
            <person name="Allen L.Z."/>
            <person name="Kuo A."/>
            <person name="Grigoriev I.V."/>
            <person name="Allen A.E."/>
            <person name="Hazlebeck D."/>
            <person name="Allen E.E."/>
        </authorList>
    </citation>
    <scope>NUCLEOTIDE SEQUENCE</scope>
    <source>
        <strain evidence="3">Hildebrandi</strain>
    </source>
</reference>
<evidence type="ECO:0000256" key="1">
    <source>
        <dbReference type="SAM" id="MobiDB-lite"/>
    </source>
</evidence>
<dbReference type="Proteomes" id="UP000693970">
    <property type="component" value="Unassembled WGS sequence"/>
</dbReference>
<dbReference type="EMBL" id="JAGRRH010000016">
    <property type="protein sequence ID" value="KAG7353370.1"/>
    <property type="molecule type" value="Genomic_DNA"/>
</dbReference>
<dbReference type="EMBL" id="JAGRRH010000013">
    <property type="protein sequence ID" value="KAG7359541.1"/>
    <property type="molecule type" value="Genomic_DNA"/>
</dbReference>
<sequence>MRPGSRYLKDMAIQHLHGCPITSRDVTIADNVYGPNLGSLKGKTTRRPVPSVSNMNDPEANTYKHMRNIQTTCENAICLGYPPRKPTWTRPEYAPKNGVEIGDDLDDIVDDPNDEDFTPLDPETADDTLFYDDNLSAAELEHPEFPYDPSFTDLYSVSSHDDDSIVSDPETTGVRMETDNDSCDGDNYVDEDSDNLSNTENTGLHKSTGVEDTRPSENTGVGDIRFIEDTGVEDTRSIDCKSSGVDDKPSNMYEEIRSAKEARRIASINDEQSPKRMQKTIQRTHEHDEHGS</sequence>
<evidence type="ECO:0000313" key="4">
    <source>
        <dbReference type="Proteomes" id="UP000693970"/>
    </source>
</evidence>
<feature type="region of interest" description="Disordered" evidence="1">
    <location>
        <begin position="39"/>
        <end position="60"/>
    </location>
</feature>
<feature type="region of interest" description="Disordered" evidence="1">
    <location>
        <begin position="262"/>
        <end position="292"/>
    </location>
</feature>
<accession>A0A9K3LER0</accession>
<gene>
    <name evidence="2" type="ORF">IV203_002725</name>
    <name evidence="3" type="ORF">IV203_034639</name>
</gene>
<protein>
    <submittedName>
        <fullName evidence="3">Uncharacterized protein</fullName>
    </submittedName>
</protein>